<evidence type="ECO:0000313" key="2">
    <source>
        <dbReference type="Proteomes" id="UP000002408"/>
    </source>
</evidence>
<organism evidence="1 2">
    <name type="scientific">Methanoregula boonei (strain DSM 21154 / JCM 14090 / 6A8)</name>
    <dbReference type="NCBI Taxonomy" id="456442"/>
    <lineage>
        <taxon>Archaea</taxon>
        <taxon>Methanobacteriati</taxon>
        <taxon>Methanobacteriota</taxon>
        <taxon>Stenosarchaea group</taxon>
        <taxon>Methanomicrobia</taxon>
        <taxon>Methanomicrobiales</taxon>
        <taxon>Methanoregulaceae</taxon>
        <taxon>Methanoregula</taxon>
    </lineage>
</organism>
<dbReference type="HOGENOM" id="CLU_2504990_0_0_2"/>
<dbReference type="AlphaFoldDB" id="A7IA96"/>
<dbReference type="OrthoDB" id="379753at2157"/>
<dbReference type="KEGG" id="mbn:Mboo_2143"/>
<accession>A7IA96</accession>
<evidence type="ECO:0000313" key="1">
    <source>
        <dbReference type="EMBL" id="ABS56657.1"/>
    </source>
</evidence>
<dbReference type="STRING" id="456442.Mboo_2143"/>
<dbReference type="EMBL" id="CP000780">
    <property type="protein sequence ID" value="ABS56657.1"/>
    <property type="molecule type" value="Genomic_DNA"/>
</dbReference>
<dbReference type="Proteomes" id="UP000002408">
    <property type="component" value="Chromosome"/>
</dbReference>
<gene>
    <name evidence="1" type="ordered locus">Mboo_2143</name>
</gene>
<protein>
    <submittedName>
        <fullName evidence="1">Uncharacterized protein</fullName>
    </submittedName>
</protein>
<keyword evidence="2" id="KW-1185">Reference proteome</keyword>
<proteinExistence type="predicted"/>
<sequence length="85" mass="9606">MPLSVAEFEKGESGTNEIEALLRKHPDTAYSLHEIEEALIGPGMNRTKHLDLFIAALTLLAPLLFEEKKIESRVINGIPYFRWKG</sequence>
<reference evidence="2" key="1">
    <citation type="journal article" date="2015" name="Microbiology">
        <title>Genome of Methanoregula boonei 6A8 reveals adaptations to oligotrophic peatland environments.</title>
        <authorList>
            <person name="Braeuer S."/>
            <person name="Cadillo-Quiroz H."/>
            <person name="Kyrpides N."/>
            <person name="Woyke T."/>
            <person name="Goodwin L."/>
            <person name="Detter C."/>
            <person name="Podell S."/>
            <person name="Yavitt J.B."/>
            <person name="Zinder S.H."/>
        </authorList>
    </citation>
    <scope>NUCLEOTIDE SEQUENCE [LARGE SCALE GENOMIC DNA]</scope>
    <source>
        <strain evidence="2">DSM 21154 / JCM 14090 / 6A8</strain>
    </source>
</reference>
<name>A7IA96_METB6</name>
<dbReference type="eggNOG" id="arCOG09472">
    <property type="taxonomic scope" value="Archaea"/>
</dbReference>